<proteinExistence type="predicted"/>
<gene>
    <name evidence="1" type="ORF">APLA_LOCUS15974</name>
</gene>
<dbReference type="OrthoDB" id="442352at2759"/>
<dbReference type="Proteomes" id="UP000494106">
    <property type="component" value="Unassembled WGS sequence"/>
</dbReference>
<organism evidence="1 2">
    <name type="scientific">Arctia plantaginis</name>
    <name type="common">Wood tiger moth</name>
    <name type="synonym">Phalaena plantaginis</name>
    <dbReference type="NCBI Taxonomy" id="874455"/>
    <lineage>
        <taxon>Eukaryota</taxon>
        <taxon>Metazoa</taxon>
        <taxon>Ecdysozoa</taxon>
        <taxon>Arthropoda</taxon>
        <taxon>Hexapoda</taxon>
        <taxon>Insecta</taxon>
        <taxon>Pterygota</taxon>
        <taxon>Neoptera</taxon>
        <taxon>Endopterygota</taxon>
        <taxon>Lepidoptera</taxon>
        <taxon>Glossata</taxon>
        <taxon>Ditrysia</taxon>
        <taxon>Noctuoidea</taxon>
        <taxon>Erebidae</taxon>
        <taxon>Arctiinae</taxon>
        <taxon>Arctia</taxon>
    </lineage>
</organism>
<accession>A0A8S1BEG1</accession>
<protein>
    <submittedName>
        <fullName evidence="1">Uncharacterized protein</fullName>
    </submittedName>
</protein>
<dbReference type="EMBL" id="CADEBC010000591">
    <property type="protein sequence ID" value="CAB3257438.1"/>
    <property type="molecule type" value="Genomic_DNA"/>
</dbReference>
<dbReference type="AlphaFoldDB" id="A0A8S1BEG1"/>
<comment type="caution">
    <text evidence="1">The sequence shown here is derived from an EMBL/GenBank/DDBJ whole genome shotgun (WGS) entry which is preliminary data.</text>
</comment>
<evidence type="ECO:0000313" key="1">
    <source>
        <dbReference type="EMBL" id="CAB3257438.1"/>
    </source>
</evidence>
<name>A0A8S1BEG1_ARCPL</name>
<evidence type="ECO:0000313" key="2">
    <source>
        <dbReference type="Proteomes" id="UP000494106"/>
    </source>
</evidence>
<sequence length="89" mass="10508">MEKLVSQVKKWRGVPDQVEDLSHSQYSLVSNGDLTVGTLQLWLELPDEIKYDPALDQFKTHYEKEHGSVLFLKYELDQKKTILYQMKHE</sequence>
<reference evidence="1 2" key="1">
    <citation type="submission" date="2020-04" db="EMBL/GenBank/DDBJ databases">
        <authorList>
            <person name="Wallbank WR R."/>
            <person name="Pardo Diaz C."/>
            <person name="Kozak K."/>
            <person name="Martin S."/>
            <person name="Jiggins C."/>
            <person name="Moest M."/>
            <person name="Warren A I."/>
            <person name="Byers J.R.P. K."/>
            <person name="Montejo-Kovacevich G."/>
            <person name="Yen C E."/>
        </authorList>
    </citation>
    <scope>NUCLEOTIDE SEQUENCE [LARGE SCALE GENOMIC DNA]</scope>
</reference>
<keyword evidence="2" id="KW-1185">Reference proteome</keyword>